<name>G2LK22_CHLTF</name>
<reference evidence="2 3" key="1">
    <citation type="journal article" date="2012" name="Environ. Microbiol.">
        <title>Complete genome of Candidatus Chloracidobacterium thermophilum, a chlorophyll-based photoheterotroph belonging to the phylum Acidobacteria.</title>
        <authorList>
            <person name="Garcia Costas A.M."/>
            <person name="Liu Z."/>
            <person name="Tomsho L.P."/>
            <person name="Schuster S.C."/>
            <person name="Ward D.M."/>
            <person name="Bryant D.A."/>
        </authorList>
    </citation>
    <scope>NUCLEOTIDE SEQUENCE [LARGE SCALE GENOMIC DNA]</scope>
    <source>
        <strain evidence="2 3">B</strain>
    </source>
</reference>
<dbReference type="Proteomes" id="UP000006791">
    <property type="component" value="Chromosome 2"/>
</dbReference>
<dbReference type="HOGENOM" id="CLU_1666280_0_0_0"/>
<gene>
    <name evidence="2" type="ordered locus">Cabther_B0186</name>
</gene>
<dbReference type="KEGG" id="ctm:Cabther_B0186"/>
<evidence type="ECO:0000313" key="2">
    <source>
        <dbReference type="EMBL" id="AEP13189.1"/>
    </source>
</evidence>
<protein>
    <recommendedName>
        <fullName evidence="1">eCIS core domain-containing protein</fullName>
    </recommendedName>
</protein>
<dbReference type="Pfam" id="PF13699">
    <property type="entry name" value="eCIS_core"/>
    <property type="match status" value="1"/>
</dbReference>
<evidence type="ECO:0000313" key="3">
    <source>
        <dbReference type="Proteomes" id="UP000006791"/>
    </source>
</evidence>
<dbReference type="RefSeq" id="WP_014100927.1">
    <property type="nucleotide sequence ID" value="NC_016025.1"/>
</dbReference>
<accession>G2LK22</accession>
<dbReference type="OrthoDB" id="292792at2"/>
<sequence length="158" mass="17750">MWTSLHLLALALGVRPWEGPPPPGWEHLPAATCQQLQPFFSELDLGRDVLWRVGELPWWVRRLAVVPPVAITFGALVWVVPGCYAPSTPAGLELIAHELTHVVQYRRHGYFGFTLRYGLEFLTNVLRGDSLTQAYENITFEVEARTHAAAVAGQYLFV</sequence>
<evidence type="ECO:0000259" key="1">
    <source>
        <dbReference type="Pfam" id="PF13699"/>
    </source>
</evidence>
<organism evidence="2 3">
    <name type="scientific">Chloracidobacterium thermophilum (strain B)</name>
    <dbReference type="NCBI Taxonomy" id="981222"/>
    <lineage>
        <taxon>Bacteria</taxon>
        <taxon>Pseudomonadati</taxon>
        <taxon>Acidobacteriota</taxon>
        <taxon>Terriglobia</taxon>
        <taxon>Terriglobales</taxon>
        <taxon>Acidobacteriaceae</taxon>
        <taxon>Chloracidobacterium</taxon>
    </lineage>
</organism>
<dbReference type="InterPro" id="IPR025295">
    <property type="entry name" value="eCIS_core_dom"/>
</dbReference>
<proteinExistence type="predicted"/>
<dbReference type="AlphaFoldDB" id="G2LK22"/>
<feature type="domain" description="eCIS core" evidence="1">
    <location>
        <begin position="69"/>
        <end position="108"/>
    </location>
</feature>
<dbReference type="EMBL" id="CP002515">
    <property type="protein sequence ID" value="AEP13189.1"/>
    <property type="molecule type" value="Genomic_DNA"/>
</dbReference>
<dbReference type="STRING" id="981222.Cabther_B0186"/>
<keyword evidence="3" id="KW-1185">Reference proteome</keyword>